<dbReference type="Gene3D" id="1.10.1200.10">
    <property type="entry name" value="ACP-like"/>
    <property type="match status" value="1"/>
</dbReference>
<proteinExistence type="inferred from homology"/>
<dbReference type="Pfam" id="PF21089">
    <property type="entry name" value="PKS_DH_N"/>
    <property type="match status" value="1"/>
</dbReference>
<dbReference type="InterPro" id="IPR052568">
    <property type="entry name" value="PKS-FAS_Synthase"/>
</dbReference>
<dbReference type="STRING" id="489703.SAMN04488038_1131"/>
<dbReference type="InterPro" id="IPR036291">
    <property type="entry name" value="NAD(P)-bd_dom_sf"/>
</dbReference>
<dbReference type="InterPro" id="IPR057326">
    <property type="entry name" value="KR_dom"/>
</dbReference>
<keyword evidence="6" id="KW-1185">Reference proteome</keyword>
<protein>
    <submittedName>
        <fullName evidence="5">NAD(P)-dependent dehydrogenase, short-chain alcohol dehydrogenase family</fullName>
    </submittedName>
</protein>
<dbReference type="Gene3D" id="3.40.50.720">
    <property type="entry name" value="NAD(P)-binding Rossmann-like Domain"/>
    <property type="match status" value="1"/>
</dbReference>
<name>A0A1H9KA35_9GAMM</name>
<dbReference type="InterPro" id="IPR036736">
    <property type="entry name" value="ACP-like_sf"/>
</dbReference>
<feature type="region of interest" description="C-terminal hotdog fold" evidence="2">
    <location>
        <begin position="820"/>
        <end position="972"/>
    </location>
</feature>
<dbReference type="SMART" id="SM00822">
    <property type="entry name" value="PKS_KR"/>
    <property type="match status" value="1"/>
</dbReference>
<feature type="domain" description="Carrier" evidence="3">
    <location>
        <begin position="55"/>
        <end position="136"/>
    </location>
</feature>
<dbReference type="PROSITE" id="PS50075">
    <property type="entry name" value="CARRIER"/>
    <property type="match status" value="1"/>
</dbReference>
<evidence type="ECO:0000259" key="3">
    <source>
        <dbReference type="PROSITE" id="PS50075"/>
    </source>
</evidence>
<dbReference type="Pfam" id="PF00550">
    <property type="entry name" value="PP-binding"/>
    <property type="match status" value="1"/>
</dbReference>
<dbReference type="Pfam" id="PF08659">
    <property type="entry name" value="KR"/>
    <property type="match status" value="1"/>
</dbReference>
<dbReference type="Proteomes" id="UP000199233">
    <property type="component" value="Unassembled WGS sequence"/>
</dbReference>
<evidence type="ECO:0000313" key="5">
    <source>
        <dbReference type="EMBL" id="SEQ95763.1"/>
    </source>
</evidence>
<feature type="non-terminal residue" evidence="5">
    <location>
        <position position="1"/>
    </location>
</feature>
<reference evidence="5 6" key="1">
    <citation type="submission" date="2016-10" db="EMBL/GenBank/DDBJ databases">
        <authorList>
            <person name="de Groot N.N."/>
        </authorList>
    </citation>
    <scope>NUCLEOTIDE SEQUENCE [LARGE SCALE GENOMIC DNA]</scope>
    <source>
        <strain evidence="5 6">DSM 25927</strain>
    </source>
</reference>
<dbReference type="InterPro" id="IPR049551">
    <property type="entry name" value="PKS_DH_C"/>
</dbReference>
<dbReference type="PROSITE" id="PS52019">
    <property type="entry name" value="PKS_MFAS_DH"/>
    <property type="match status" value="1"/>
</dbReference>
<dbReference type="SUPFAM" id="SSF47336">
    <property type="entry name" value="ACP-like"/>
    <property type="match status" value="1"/>
</dbReference>
<dbReference type="InterPro" id="IPR049552">
    <property type="entry name" value="PKS_DH_N"/>
</dbReference>
<organism evidence="5 6">
    <name type="scientific">Solimonas aquatica</name>
    <dbReference type="NCBI Taxonomy" id="489703"/>
    <lineage>
        <taxon>Bacteria</taxon>
        <taxon>Pseudomonadati</taxon>
        <taxon>Pseudomonadota</taxon>
        <taxon>Gammaproteobacteria</taxon>
        <taxon>Nevskiales</taxon>
        <taxon>Nevskiaceae</taxon>
        <taxon>Solimonas</taxon>
    </lineage>
</organism>
<feature type="region of interest" description="N-terminal hotdog fold" evidence="2">
    <location>
        <begin position="685"/>
        <end position="806"/>
    </location>
</feature>
<dbReference type="Gene3D" id="3.10.129.110">
    <property type="entry name" value="Polyketide synthase dehydratase"/>
    <property type="match status" value="1"/>
</dbReference>
<dbReference type="InterPro" id="IPR042104">
    <property type="entry name" value="PKS_dehydratase_sf"/>
</dbReference>
<dbReference type="AlphaFoldDB" id="A0A1H9KA35"/>
<dbReference type="SUPFAM" id="SSF51735">
    <property type="entry name" value="NAD(P)-binding Rossmann-fold domains"/>
    <property type="match status" value="2"/>
</dbReference>
<accession>A0A1H9KA35</accession>
<dbReference type="SMART" id="SM00826">
    <property type="entry name" value="PKS_DH"/>
    <property type="match status" value="1"/>
</dbReference>
<feature type="active site" description="Proton acceptor; for dehydratase activity" evidence="2">
    <location>
        <position position="717"/>
    </location>
</feature>
<dbReference type="InterPro" id="IPR009081">
    <property type="entry name" value="PP-bd_ACP"/>
</dbReference>
<evidence type="ECO:0000259" key="4">
    <source>
        <dbReference type="PROSITE" id="PS52019"/>
    </source>
</evidence>
<dbReference type="EMBL" id="FOFS01000013">
    <property type="protein sequence ID" value="SEQ95763.1"/>
    <property type="molecule type" value="Genomic_DNA"/>
</dbReference>
<dbReference type="InterPro" id="IPR013968">
    <property type="entry name" value="PKS_KR"/>
</dbReference>
<evidence type="ECO:0000313" key="6">
    <source>
        <dbReference type="Proteomes" id="UP000199233"/>
    </source>
</evidence>
<evidence type="ECO:0000256" key="1">
    <source>
        <dbReference type="ARBA" id="ARBA00006484"/>
    </source>
</evidence>
<dbReference type="PANTHER" id="PTHR43074">
    <property type="entry name" value="OMEGA-3 POLYUNSATURATED FATTY ACID SYNTHASE PFAB-RELATED"/>
    <property type="match status" value="1"/>
</dbReference>
<dbReference type="InterPro" id="IPR049900">
    <property type="entry name" value="PKS_mFAS_DH"/>
</dbReference>
<feature type="domain" description="PKS/mFAS DH" evidence="4">
    <location>
        <begin position="685"/>
        <end position="972"/>
    </location>
</feature>
<dbReference type="Pfam" id="PF14765">
    <property type="entry name" value="PS-DH"/>
    <property type="match status" value="1"/>
</dbReference>
<gene>
    <name evidence="5" type="ORF">SAMN04488038_1131</name>
</gene>
<dbReference type="RefSeq" id="WP_143068979.1">
    <property type="nucleotide sequence ID" value="NZ_FOFS01000013.1"/>
</dbReference>
<comment type="similarity">
    <text evidence="1">Belongs to the short-chain dehydrogenases/reductases (SDR) family.</text>
</comment>
<dbReference type="InterPro" id="IPR020807">
    <property type="entry name" value="PKS_DH"/>
</dbReference>
<dbReference type="CDD" id="cd08953">
    <property type="entry name" value="KR_2_SDR_x"/>
    <property type="match status" value="1"/>
</dbReference>
<dbReference type="OrthoDB" id="9778690at2"/>
<evidence type="ECO:0000256" key="2">
    <source>
        <dbReference type="PROSITE-ProRule" id="PRU01363"/>
    </source>
</evidence>
<feature type="active site" description="Proton donor; for dehydratase activity" evidence="2">
    <location>
        <position position="888"/>
    </location>
</feature>
<dbReference type="PANTHER" id="PTHR43074:SF1">
    <property type="entry name" value="BETA-KETOACYL SYNTHASE FAMILY PROTEIN-RELATED"/>
    <property type="match status" value="1"/>
</dbReference>
<sequence>QKVLPAEIAAQMQAGMERYTKAKSLAVILAALPQQSAAAAVAAPAVAVMAVAPVAASVDYRSLLIGIVAERTGYPTEMLSLDADLEADLGIDSIKRVEIIGAFQKVLPAEIAAQMQTGMERYTKAKSLSAILAALPSAGAPLAAAATPAAGDSLSVKPGVKASEAAVSVTPRYVMKPRAAPLPKARVKLSGLALLLGGPAALVQALSAALSAEGMTPVAITSSQPQALREAIVAARQQHGAARAVLHLFGMEASQPQNLSEWRGCYQRDILSLFHGLKAVEGDLAQLRAVAATRFGGSFGRDTIDEGVATGGGANGLFNCLRQEYPKSRLRAVDFDGQSEAEIAALLSAELASDCSEPEAGYVDSKRCGYYTAAQPLSASPFPAAVTPAGDWVVLVTGGARGITAEIVEELVRPGMQLVLLGRTAAPGPESADTAACADAAQLKSAILKRRLAAGEKPKPVEIDREVSRVLTDREIRQNLARISAAGAKVEYLACDVRDEAAFAQVIDSLYERHGKIDAVLHGAGVIEDKLFADKTAESFERVLGTKLDPAFVLTQRLRPQSLKLMAFFTSVAGRYGNQGQGDYACANETLNRLAWQLQHAWTQTRVIAINWGPWDAGMASEGVRRAFAERGIEAIPVPSGRRFFLEELLYGPRHDVEIVAGAGPWYSGEAEASEPAAPAGGASLPLLRGAPRMGPGGNMMLDHQFTLESDPYLIDHRLDGKGVLPATAALEWMAQFVSAAWPGWHVIEMRDMRQLNSVMLDAEHEGKRSVQLRARASSHSDFSGQTVTVEIVDPARKLPFYRATAVLLQQPPQAAPATSVAALDKGKPFAAQDAYAHFLFHGPRFQLAREIPAVSAEGLDALLRPTLPGEWLPDAQGRWLFDPGLLDVAPQMAIVWARINRNMTALPSAFASVRRYGSAPLPAQLKLCLRMQPAPHEAAVVYDALFFDERNQLRLEMRGCESTMSAALNRLGGQAVNTDSGKPQESA</sequence>